<keyword evidence="4" id="KW-1003">Cell membrane</keyword>
<dbReference type="PROSITE" id="PS52015">
    <property type="entry name" value="TONB_CTD"/>
    <property type="match status" value="1"/>
</dbReference>
<keyword evidence="7" id="KW-0653">Protein transport</keyword>
<dbReference type="AlphaFoldDB" id="A0A371K5A3"/>
<dbReference type="GO" id="GO:0031992">
    <property type="term" value="F:energy transducer activity"/>
    <property type="evidence" value="ECO:0007669"/>
    <property type="project" value="TreeGrafter"/>
</dbReference>
<dbReference type="InterPro" id="IPR006260">
    <property type="entry name" value="TonB/TolA_C"/>
</dbReference>
<dbReference type="GO" id="GO:0055085">
    <property type="term" value="P:transmembrane transport"/>
    <property type="evidence" value="ECO:0007669"/>
    <property type="project" value="InterPro"/>
</dbReference>
<comment type="caution">
    <text evidence="12">The sequence shown here is derived from an EMBL/GenBank/DDBJ whole genome shotgun (WGS) entry which is preliminary data.</text>
</comment>
<feature type="transmembrane region" description="Helical" evidence="10">
    <location>
        <begin position="18"/>
        <end position="37"/>
    </location>
</feature>
<dbReference type="NCBIfam" id="TIGR01352">
    <property type="entry name" value="tonB_Cterm"/>
    <property type="match status" value="1"/>
</dbReference>
<organism evidence="12 13">
    <name type="scientific">Lysobacter silvisoli</name>
    <dbReference type="NCBI Taxonomy" id="2293254"/>
    <lineage>
        <taxon>Bacteria</taxon>
        <taxon>Pseudomonadati</taxon>
        <taxon>Pseudomonadota</taxon>
        <taxon>Gammaproteobacteria</taxon>
        <taxon>Lysobacterales</taxon>
        <taxon>Lysobacteraceae</taxon>
        <taxon>Lysobacter</taxon>
    </lineage>
</organism>
<gene>
    <name evidence="12" type="ORF">DX914_08075</name>
</gene>
<dbReference type="GO" id="GO:0015031">
    <property type="term" value="P:protein transport"/>
    <property type="evidence" value="ECO:0007669"/>
    <property type="project" value="UniProtKB-KW"/>
</dbReference>
<dbReference type="RefSeq" id="WP_115858476.1">
    <property type="nucleotide sequence ID" value="NZ_QTSU01000001.1"/>
</dbReference>
<keyword evidence="9 10" id="KW-0472">Membrane</keyword>
<evidence type="ECO:0000256" key="1">
    <source>
        <dbReference type="ARBA" id="ARBA00004383"/>
    </source>
</evidence>
<accession>A0A371K5A3</accession>
<dbReference type="PANTHER" id="PTHR33446">
    <property type="entry name" value="PROTEIN TONB-RELATED"/>
    <property type="match status" value="1"/>
</dbReference>
<reference evidence="12 13" key="1">
    <citation type="submission" date="2018-08" db="EMBL/GenBank/DDBJ databases">
        <title>Lysobacter sp. zong2l5, whole genome shotgun sequence.</title>
        <authorList>
            <person name="Zhang X."/>
            <person name="Feng G."/>
            <person name="Zhu H."/>
        </authorList>
    </citation>
    <scope>NUCLEOTIDE SEQUENCE [LARGE SCALE GENOMIC DNA]</scope>
    <source>
        <strain evidence="13">zong2l5</strain>
    </source>
</reference>
<dbReference type="EMBL" id="QTSU01000001">
    <property type="protein sequence ID" value="RDZ29042.1"/>
    <property type="molecule type" value="Genomic_DNA"/>
</dbReference>
<feature type="domain" description="TonB C-terminal" evidence="11">
    <location>
        <begin position="130"/>
        <end position="222"/>
    </location>
</feature>
<dbReference type="PANTHER" id="PTHR33446:SF2">
    <property type="entry name" value="PROTEIN TONB"/>
    <property type="match status" value="1"/>
</dbReference>
<name>A0A371K5A3_9GAMM</name>
<evidence type="ECO:0000256" key="9">
    <source>
        <dbReference type="ARBA" id="ARBA00023136"/>
    </source>
</evidence>
<evidence type="ECO:0000256" key="6">
    <source>
        <dbReference type="ARBA" id="ARBA00022692"/>
    </source>
</evidence>
<comment type="similarity">
    <text evidence="2">Belongs to the TonB family.</text>
</comment>
<keyword evidence="8 10" id="KW-1133">Transmembrane helix</keyword>
<dbReference type="GO" id="GO:0098797">
    <property type="term" value="C:plasma membrane protein complex"/>
    <property type="evidence" value="ECO:0007669"/>
    <property type="project" value="TreeGrafter"/>
</dbReference>
<evidence type="ECO:0000313" key="12">
    <source>
        <dbReference type="EMBL" id="RDZ29042.1"/>
    </source>
</evidence>
<dbReference type="OrthoDB" id="9792439at2"/>
<dbReference type="Pfam" id="PF03544">
    <property type="entry name" value="TonB_C"/>
    <property type="match status" value="1"/>
</dbReference>
<dbReference type="Proteomes" id="UP000264492">
    <property type="component" value="Unassembled WGS sequence"/>
</dbReference>
<evidence type="ECO:0000313" key="13">
    <source>
        <dbReference type="Proteomes" id="UP000264492"/>
    </source>
</evidence>
<proteinExistence type="inferred from homology"/>
<keyword evidence="13" id="KW-1185">Reference proteome</keyword>
<keyword evidence="5" id="KW-0997">Cell inner membrane</keyword>
<protein>
    <submittedName>
        <fullName evidence="12">Energy transducer TonB</fullName>
    </submittedName>
</protein>
<sequence length="222" mass="24226">MAHAIPHPERPQLDYNRIAGNAGAIAVNAVLLMLLLVPLSAPHLIEKPEEIITNVFELERPKKKEPDPIVERKIEKVTKPQPSITPKPVLVETPPQPVVDPIETDSIYVPESPPQPETFASNTIGRGEVLMGATLQVINNPPPSYPGEAVRNGLTGTVMLEILVGVDGKPLEVSVVKSSGHRVLDQAAKRVVLSRWTFQPALENGQPVQARGRVPIEFTLDR</sequence>
<evidence type="ECO:0000256" key="10">
    <source>
        <dbReference type="SAM" id="Phobius"/>
    </source>
</evidence>
<evidence type="ECO:0000256" key="2">
    <source>
        <dbReference type="ARBA" id="ARBA00006555"/>
    </source>
</evidence>
<evidence type="ECO:0000256" key="5">
    <source>
        <dbReference type="ARBA" id="ARBA00022519"/>
    </source>
</evidence>
<evidence type="ECO:0000256" key="8">
    <source>
        <dbReference type="ARBA" id="ARBA00022989"/>
    </source>
</evidence>
<evidence type="ECO:0000256" key="4">
    <source>
        <dbReference type="ARBA" id="ARBA00022475"/>
    </source>
</evidence>
<keyword evidence="3" id="KW-0813">Transport</keyword>
<comment type="subcellular location">
    <subcellularLocation>
        <location evidence="1">Cell inner membrane</location>
        <topology evidence="1">Single-pass membrane protein</topology>
        <orientation evidence="1">Periplasmic side</orientation>
    </subcellularLocation>
</comment>
<dbReference type="InterPro" id="IPR037682">
    <property type="entry name" value="TonB_C"/>
</dbReference>
<evidence type="ECO:0000256" key="3">
    <source>
        <dbReference type="ARBA" id="ARBA00022448"/>
    </source>
</evidence>
<dbReference type="Gene3D" id="3.30.1150.10">
    <property type="match status" value="1"/>
</dbReference>
<dbReference type="InterPro" id="IPR051045">
    <property type="entry name" value="TonB-dependent_transducer"/>
</dbReference>
<evidence type="ECO:0000259" key="11">
    <source>
        <dbReference type="PROSITE" id="PS52015"/>
    </source>
</evidence>
<keyword evidence="6 10" id="KW-0812">Transmembrane</keyword>
<evidence type="ECO:0000256" key="7">
    <source>
        <dbReference type="ARBA" id="ARBA00022927"/>
    </source>
</evidence>
<dbReference type="SUPFAM" id="SSF74653">
    <property type="entry name" value="TolA/TonB C-terminal domain"/>
    <property type="match status" value="1"/>
</dbReference>